<feature type="region of interest" description="Disordered" evidence="1">
    <location>
        <begin position="92"/>
        <end position="178"/>
    </location>
</feature>
<feature type="compositionally biased region" description="Low complexity" evidence="1">
    <location>
        <begin position="52"/>
        <end position="64"/>
    </location>
</feature>
<dbReference type="RefSeq" id="XP_033578153.1">
    <property type="nucleotide sequence ID" value="XM_033722029.1"/>
</dbReference>
<dbReference type="AlphaFoldDB" id="A0A6A6YRN6"/>
<proteinExistence type="predicted"/>
<feature type="compositionally biased region" description="Polar residues" evidence="1">
    <location>
        <begin position="1"/>
        <end position="28"/>
    </location>
</feature>
<feature type="compositionally biased region" description="Polar residues" evidence="1">
    <location>
        <begin position="135"/>
        <end position="146"/>
    </location>
</feature>
<protein>
    <submittedName>
        <fullName evidence="2 4">Uncharacterized protein</fullName>
    </submittedName>
</protein>
<evidence type="ECO:0000313" key="2">
    <source>
        <dbReference type="EMBL" id="KAF2811189.1"/>
    </source>
</evidence>
<dbReference type="EMBL" id="MU003699">
    <property type="protein sequence ID" value="KAF2811189.1"/>
    <property type="molecule type" value="Genomic_DNA"/>
</dbReference>
<gene>
    <name evidence="2 4" type="ORF">BDZ99DRAFT_476013</name>
</gene>
<evidence type="ECO:0000313" key="4">
    <source>
        <dbReference type="RefSeq" id="XP_033578153.1"/>
    </source>
</evidence>
<dbReference type="GeneID" id="54462922"/>
<evidence type="ECO:0000256" key="1">
    <source>
        <dbReference type="SAM" id="MobiDB-lite"/>
    </source>
</evidence>
<name>A0A6A6YRN6_9PEZI</name>
<reference evidence="4" key="2">
    <citation type="submission" date="2020-04" db="EMBL/GenBank/DDBJ databases">
        <authorList>
            <consortium name="NCBI Genome Project"/>
        </authorList>
    </citation>
    <scope>NUCLEOTIDE SEQUENCE</scope>
    <source>
        <strain evidence="4">CBS 304.34</strain>
    </source>
</reference>
<feature type="compositionally biased region" description="Basic and acidic residues" evidence="1">
    <location>
        <begin position="165"/>
        <end position="178"/>
    </location>
</feature>
<dbReference type="Proteomes" id="UP000504636">
    <property type="component" value="Unplaced"/>
</dbReference>
<feature type="region of interest" description="Disordered" evidence="1">
    <location>
        <begin position="1"/>
        <end position="64"/>
    </location>
</feature>
<feature type="compositionally biased region" description="Basic and acidic residues" evidence="1">
    <location>
        <begin position="147"/>
        <end position="158"/>
    </location>
</feature>
<reference evidence="2 4" key="1">
    <citation type="journal article" date="2020" name="Stud. Mycol.">
        <title>101 Dothideomycetes genomes: a test case for predicting lifestyles and emergence of pathogens.</title>
        <authorList>
            <person name="Haridas S."/>
            <person name="Albert R."/>
            <person name="Binder M."/>
            <person name="Bloem J."/>
            <person name="Labutti K."/>
            <person name="Salamov A."/>
            <person name="Andreopoulos B."/>
            <person name="Baker S."/>
            <person name="Barry K."/>
            <person name="Bills G."/>
            <person name="Bluhm B."/>
            <person name="Cannon C."/>
            <person name="Castanera R."/>
            <person name="Culley D."/>
            <person name="Daum C."/>
            <person name="Ezra D."/>
            <person name="Gonzalez J."/>
            <person name="Henrissat B."/>
            <person name="Kuo A."/>
            <person name="Liang C."/>
            <person name="Lipzen A."/>
            <person name="Lutzoni F."/>
            <person name="Magnuson J."/>
            <person name="Mondo S."/>
            <person name="Nolan M."/>
            <person name="Ohm R."/>
            <person name="Pangilinan J."/>
            <person name="Park H.-J."/>
            <person name="Ramirez L."/>
            <person name="Alfaro M."/>
            <person name="Sun H."/>
            <person name="Tritt A."/>
            <person name="Yoshinaga Y."/>
            <person name="Zwiers L.-H."/>
            <person name="Turgeon B."/>
            <person name="Goodwin S."/>
            <person name="Spatafora J."/>
            <person name="Crous P."/>
            <person name="Grigoriev I."/>
        </authorList>
    </citation>
    <scope>NUCLEOTIDE SEQUENCE</scope>
    <source>
        <strain evidence="2 4">CBS 304.34</strain>
    </source>
</reference>
<evidence type="ECO:0000313" key="3">
    <source>
        <dbReference type="Proteomes" id="UP000504636"/>
    </source>
</evidence>
<accession>A0A6A6YRN6</accession>
<keyword evidence="3" id="KW-1185">Reference proteome</keyword>
<reference evidence="4" key="3">
    <citation type="submission" date="2025-04" db="UniProtKB">
        <authorList>
            <consortium name="RefSeq"/>
        </authorList>
    </citation>
    <scope>IDENTIFICATION</scope>
    <source>
        <strain evidence="4">CBS 304.34</strain>
    </source>
</reference>
<organism evidence="2">
    <name type="scientific">Mytilinidion resinicola</name>
    <dbReference type="NCBI Taxonomy" id="574789"/>
    <lineage>
        <taxon>Eukaryota</taxon>
        <taxon>Fungi</taxon>
        <taxon>Dikarya</taxon>
        <taxon>Ascomycota</taxon>
        <taxon>Pezizomycotina</taxon>
        <taxon>Dothideomycetes</taxon>
        <taxon>Pleosporomycetidae</taxon>
        <taxon>Mytilinidiales</taxon>
        <taxon>Mytilinidiaceae</taxon>
        <taxon>Mytilinidion</taxon>
    </lineage>
</organism>
<sequence>MASDGQATASKLASYGQPTGFTTGSTGTKRAASRLTEAPAIESATKRRRILPKPALPTTAATPVTIAGDATNILPCACENCLKRLQEREETKKQILPSHGMEQDDASATPTKSMPVEQTKKQDGNAESGRALHATSASATETTPVEQTKKQTMTERMRARGGTAEPEHEAHPADEERYEGFRNFAEKAKWEVLSKKLEEAERKRKEEDGDDGLPQMQMKETYTAQGLAYEKQARDFDEKVWEKNVSELHAQIARVHVNLLQMRGGVRNGEVPF</sequence>